<proteinExistence type="predicted"/>
<protein>
    <submittedName>
        <fullName evidence="4">Uncharacterized protein</fullName>
    </submittedName>
</protein>
<name>A0A2N9HBU1_FAGSY</name>
<feature type="compositionally biased region" description="Acidic residues" evidence="2">
    <location>
        <begin position="508"/>
        <end position="525"/>
    </location>
</feature>
<dbReference type="EMBL" id="OIVN01003187">
    <property type="protein sequence ID" value="SPD09368.1"/>
    <property type="molecule type" value="Genomic_DNA"/>
</dbReference>
<evidence type="ECO:0000256" key="1">
    <source>
        <dbReference type="SAM" id="Coils"/>
    </source>
</evidence>
<feature type="region of interest" description="Disordered" evidence="2">
    <location>
        <begin position="256"/>
        <end position="339"/>
    </location>
</feature>
<keyword evidence="3" id="KW-0732">Signal</keyword>
<feature type="compositionally biased region" description="Basic residues" evidence="2">
    <location>
        <begin position="291"/>
        <end position="301"/>
    </location>
</feature>
<feature type="signal peptide" evidence="3">
    <location>
        <begin position="1"/>
        <end position="29"/>
    </location>
</feature>
<feature type="compositionally biased region" description="Basic and acidic residues" evidence="2">
    <location>
        <begin position="214"/>
        <end position="229"/>
    </location>
</feature>
<feature type="region of interest" description="Disordered" evidence="2">
    <location>
        <begin position="211"/>
        <end position="242"/>
    </location>
</feature>
<feature type="region of interest" description="Disordered" evidence="2">
    <location>
        <begin position="477"/>
        <end position="532"/>
    </location>
</feature>
<evidence type="ECO:0000256" key="2">
    <source>
        <dbReference type="SAM" id="MobiDB-lite"/>
    </source>
</evidence>
<accession>A0A2N9HBU1</accession>
<evidence type="ECO:0000313" key="4">
    <source>
        <dbReference type="EMBL" id="SPD09368.1"/>
    </source>
</evidence>
<sequence>MPPCGVPCAWQWLAAARLLLFQFFVPVDRWLRDLVADRVVDRCFKRLSALSIEAEGFHIVNNNDNVMLPPDLVKGYGEIDVYVKHMVDEPILHSDLEDESYRDGDEIIGDKHNTDGDGDVDGDVDVDNPNKIVMGVVAINRLLGVNLTTKEILYVYQYICPGEESRTSCHLKAQEVNVKLVNDLPDSNKGYDKDYLRVSGEWFTGGSACWSSSDKNRRGRDASRHRTGEDNLVDQHLCRPERRTPINSPAIEVEFPQDHPDLIPSGQVCEMAPPINPFKLMGKTADASSSKKGKGKGKGKTKGAGAGKKLKKPPASTVEPETTTQPSAEQEPPLPPPTTEVLAQVVHGLAFAACLPEDMKQWASRQSGPVFHHITRGLMMATQGVLSMEAKVFRLTEKLQKKDAEHEKRMSEVLELAANNYKTLEDEHFKNINIMKEAEEQAWTEEAKQAQMEAEITEIREKMRKLDGFKHGWKSALSKTEQPETSDLFLHANTPIPYPEAGLKDFRDEADEEDNEDERTDDEQEKDQPLES</sequence>
<evidence type="ECO:0000256" key="3">
    <source>
        <dbReference type="SAM" id="SignalP"/>
    </source>
</evidence>
<gene>
    <name evidence="4" type="ORF">FSB_LOCUS37250</name>
</gene>
<feature type="chain" id="PRO_5014905982" evidence="3">
    <location>
        <begin position="30"/>
        <end position="532"/>
    </location>
</feature>
<organism evidence="4">
    <name type="scientific">Fagus sylvatica</name>
    <name type="common">Beechnut</name>
    <dbReference type="NCBI Taxonomy" id="28930"/>
    <lineage>
        <taxon>Eukaryota</taxon>
        <taxon>Viridiplantae</taxon>
        <taxon>Streptophyta</taxon>
        <taxon>Embryophyta</taxon>
        <taxon>Tracheophyta</taxon>
        <taxon>Spermatophyta</taxon>
        <taxon>Magnoliopsida</taxon>
        <taxon>eudicotyledons</taxon>
        <taxon>Gunneridae</taxon>
        <taxon>Pentapetalae</taxon>
        <taxon>rosids</taxon>
        <taxon>fabids</taxon>
        <taxon>Fagales</taxon>
        <taxon>Fagaceae</taxon>
        <taxon>Fagus</taxon>
    </lineage>
</organism>
<dbReference type="AlphaFoldDB" id="A0A2N9HBU1"/>
<feature type="coiled-coil region" evidence="1">
    <location>
        <begin position="407"/>
        <end position="455"/>
    </location>
</feature>
<reference evidence="4" key="1">
    <citation type="submission" date="2018-02" db="EMBL/GenBank/DDBJ databases">
        <authorList>
            <person name="Cohen D.B."/>
            <person name="Kent A.D."/>
        </authorList>
    </citation>
    <scope>NUCLEOTIDE SEQUENCE</scope>
</reference>
<keyword evidence="1" id="KW-0175">Coiled coil</keyword>